<proteinExistence type="predicted"/>
<protein>
    <submittedName>
        <fullName evidence="1">Uncharacterized protein</fullName>
    </submittedName>
</protein>
<evidence type="ECO:0000313" key="1">
    <source>
        <dbReference type="EMBL" id="ATZ71638.1"/>
    </source>
</evidence>
<keyword evidence="1" id="KW-0614">Plasmid</keyword>
<name>A0A2H4UEG1_9ENTR</name>
<accession>A0A2H4UEG1</accession>
<dbReference type="EMBL" id="MF957317">
    <property type="protein sequence ID" value="ATZ71638.1"/>
    <property type="molecule type" value="Genomic_DNA"/>
</dbReference>
<reference evidence="1" key="1">
    <citation type="submission" date="2017-09" db="EMBL/GenBank/DDBJ databases">
        <title>Bacteria from fildes peninsula of king george island (maritime Antarctica), carry class 1 integrons and antibiotic resistance cassettes in conjugative plasmids.</title>
        <authorList>
            <person name="Antelo V.B."/>
            <person name="Batista S.B."/>
            <person name="Guerout A.M."/>
            <person name="Mazel D."/>
            <person name="Romero V."/>
            <person name="Sotelo Silveira J."/>
        </authorList>
    </citation>
    <scope>NUCLEOTIDE SEQUENCE</scope>
    <source>
        <strain evidence="1">HP19</strain>
        <plasmid evidence="1">unnamed</plasmid>
    </source>
</reference>
<dbReference type="AlphaFoldDB" id="A0A2H4UEG1"/>
<sequence>MRKAKFSHAKNSAFIPANFLLGERLKNEVNNGNRRGIGSCMVLVWAQWYKAFQTFTHAKESP</sequence>
<organism evidence="1">
    <name type="scientific">Enterobacter sp. HP19</name>
    <dbReference type="NCBI Taxonomy" id="1811975"/>
    <lineage>
        <taxon>Bacteria</taxon>
        <taxon>Pseudomonadati</taxon>
        <taxon>Pseudomonadota</taxon>
        <taxon>Gammaproteobacteria</taxon>
        <taxon>Enterobacterales</taxon>
        <taxon>Enterobacteriaceae</taxon>
        <taxon>Enterobacter</taxon>
    </lineage>
</organism>
<geneLocation type="plasmid" evidence="1">
    <name>unnamed</name>
</geneLocation>